<evidence type="ECO:0000256" key="6">
    <source>
        <dbReference type="ARBA" id="ARBA00037847"/>
    </source>
</evidence>
<keyword evidence="9" id="KW-1185">Reference proteome</keyword>
<comment type="subcellular location">
    <subcellularLocation>
        <location evidence="6">Endomembrane system</location>
        <topology evidence="6">Single-pass membrane protein</topology>
    </subcellularLocation>
    <subcellularLocation>
        <location evidence="1">Nucleus membrane</location>
    </subcellularLocation>
</comment>
<organism evidence="8 9">
    <name type="scientific">Byssothecium circinans</name>
    <dbReference type="NCBI Taxonomy" id="147558"/>
    <lineage>
        <taxon>Eukaryota</taxon>
        <taxon>Fungi</taxon>
        <taxon>Dikarya</taxon>
        <taxon>Ascomycota</taxon>
        <taxon>Pezizomycotina</taxon>
        <taxon>Dothideomycetes</taxon>
        <taxon>Pleosporomycetidae</taxon>
        <taxon>Pleosporales</taxon>
        <taxon>Massarineae</taxon>
        <taxon>Massarinaceae</taxon>
        <taxon>Byssothecium</taxon>
    </lineage>
</organism>
<gene>
    <name evidence="8" type="ORF">CC80DRAFT_498054</name>
</gene>
<dbReference type="Pfam" id="PF05705">
    <property type="entry name" value="DUF829"/>
    <property type="match status" value="1"/>
</dbReference>
<reference evidence="8" key="1">
    <citation type="journal article" date="2020" name="Stud. Mycol.">
        <title>101 Dothideomycetes genomes: a test case for predicting lifestyles and emergence of pathogens.</title>
        <authorList>
            <person name="Haridas S."/>
            <person name="Albert R."/>
            <person name="Binder M."/>
            <person name="Bloem J."/>
            <person name="Labutti K."/>
            <person name="Salamov A."/>
            <person name="Andreopoulos B."/>
            <person name="Baker S."/>
            <person name="Barry K."/>
            <person name="Bills G."/>
            <person name="Bluhm B."/>
            <person name="Cannon C."/>
            <person name="Castanera R."/>
            <person name="Culley D."/>
            <person name="Daum C."/>
            <person name="Ezra D."/>
            <person name="Gonzalez J."/>
            <person name="Henrissat B."/>
            <person name="Kuo A."/>
            <person name="Liang C."/>
            <person name="Lipzen A."/>
            <person name="Lutzoni F."/>
            <person name="Magnuson J."/>
            <person name="Mondo S."/>
            <person name="Nolan M."/>
            <person name="Ohm R."/>
            <person name="Pangilinan J."/>
            <person name="Park H.-J."/>
            <person name="Ramirez L."/>
            <person name="Alfaro M."/>
            <person name="Sun H."/>
            <person name="Tritt A."/>
            <person name="Yoshinaga Y."/>
            <person name="Zwiers L.-H."/>
            <person name="Turgeon B."/>
            <person name="Goodwin S."/>
            <person name="Spatafora J."/>
            <person name="Crous P."/>
            <person name="Grigoriev I."/>
        </authorList>
    </citation>
    <scope>NUCLEOTIDE SEQUENCE</scope>
    <source>
        <strain evidence="8">CBS 675.92</strain>
    </source>
</reference>
<evidence type="ECO:0000256" key="3">
    <source>
        <dbReference type="ARBA" id="ARBA00022989"/>
    </source>
</evidence>
<dbReference type="InterPro" id="IPR008547">
    <property type="entry name" value="DUF829_TMEM53"/>
</dbReference>
<evidence type="ECO:0000256" key="5">
    <source>
        <dbReference type="ARBA" id="ARBA00023242"/>
    </source>
</evidence>
<dbReference type="GO" id="GO:0031965">
    <property type="term" value="C:nuclear membrane"/>
    <property type="evidence" value="ECO:0007669"/>
    <property type="project" value="UniProtKB-SubCell"/>
</dbReference>
<keyword evidence="4 7" id="KW-0472">Membrane</keyword>
<evidence type="ECO:0000313" key="8">
    <source>
        <dbReference type="EMBL" id="KAF1948690.1"/>
    </source>
</evidence>
<dbReference type="Proteomes" id="UP000800035">
    <property type="component" value="Unassembled WGS sequence"/>
</dbReference>
<dbReference type="EMBL" id="ML977051">
    <property type="protein sequence ID" value="KAF1948690.1"/>
    <property type="molecule type" value="Genomic_DNA"/>
</dbReference>
<name>A0A6A5T8W6_9PLEO</name>
<proteinExistence type="predicted"/>
<keyword evidence="3 7" id="KW-1133">Transmembrane helix</keyword>
<keyword evidence="5" id="KW-0539">Nucleus</keyword>
<feature type="transmembrane region" description="Helical" evidence="7">
    <location>
        <begin position="163"/>
        <end position="183"/>
    </location>
</feature>
<evidence type="ECO:0000256" key="2">
    <source>
        <dbReference type="ARBA" id="ARBA00022692"/>
    </source>
</evidence>
<accession>A0A6A5T8W6</accession>
<sequence>MALEGFQKLAHDILLYTPPTAMAGHLIILGTWLGAADKHIAKYTELYKKQIETASILLLKSEISSMISPYKKQQKAMEPAMLPILNLLQRCKDSQTNPKILLHIFSNGGINSATHLLIDLRRALSTPLPIVGIICDSVPTGAGYRKTYNAFMYSFPQTFPANIVAAITVHTLLSLLFLCVAMGRYEYPEDFWRKAILDRELVGSNRICYVASKADAQTDWRDVVAHAGTARREGWEVREVILEDTAHCNHLRGDPGMYCDLVVRVWGGGDL</sequence>
<dbReference type="AlphaFoldDB" id="A0A6A5T8W6"/>
<evidence type="ECO:0000256" key="1">
    <source>
        <dbReference type="ARBA" id="ARBA00004126"/>
    </source>
</evidence>
<evidence type="ECO:0000313" key="9">
    <source>
        <dbReference type="Proteomes" id="UP000800035"/>
    </source>
</evidence>
<protein>
    <submittedName>
        <fullName evidence="8">Indole-diterpene biosynthesis protein-like protein PaxU</fullName>
    </submittedName>
</protein>
<dbReference type="PANTHER" id="PTHR12265">
    <property type="entry name" value="TRANSMEMBRANE PROTEIN 53"/>
    <property type="match status" value="1"/>
</dbReference>
<dbReference type="PANTHER" id="PTHR12265:SF30">
    <property type="entry name" value="TRANSMEMBRANE PROTEIN 53"/>
    <property type="match status" value="1"/>
</dbReference>
<evidence type="ECO:0000256" key="7">
    <source>
        <dbReference type="SAM" id="Phobius"/>
    </source>
</evidence>
<keyword evidence="2 7" id="KW-0812">Transmembrane</keyword>
<dbReference type="OrthoDB" id="77878at2759"/>
<evidence type="ECO:0000256" key="4">
    <source>
        <dbReference type="ARBA" id="ARBA00023136"/>
    </source>
</evidence>